<feature type="non-terminal residue" evidence="6">
    <location>
        <position position="203"/>
    </location>
</feature>
<evidence type="ECO:0000313" key="6">
    <source>
        <dbReference type="EMBL" id="SVB62486.1"/>
    </source>
</evidence>
<accession>A0A382FHC5</accession>
<proteinExistence type="inferred from homology"/>
<comment type="similarity">
    <text evidence="1">Belongs to the ABC transporter superfamily.</text>
</comment>
<name>A0A382FHC5_9ZZZZ</name>
<dbReference type="PANTHER" id="PTHR42711">
    <property type="entry name" value="ABC TRANSPORTER ATP-BINDING PROTEIN"/>
    <property type="match status" value="1"/>
</dbReference>
<dbReference type="SMART" id="SM00382">
    <property type="entry name" value="AAA"/>
    <property type="match status" value="1"/>
</dbReference>
<feature type="non-terminal residue" evidence="6">
    <location>
        <position position="1"/>
    </location>
</feature>
<protein>
    <recommendedName>
        <fullName evidence="5">ABC transporter domain-containing protein</fullName>
    </recommendedName>
</protein>
<keyword evidence="3" id="KW-0547">Nucleotide-binding</keyword>
<dbReference type="CDD" id="cd03230">
    <property type="entry name" value="ABC_DR_subfamily_A"/>
    <property type="match status" value="1"/>
</dbReference>
<dbReference type="InterPro" id="IPR050763">
    <property type="entry name" value="ABC_transporter_ATP-binding"/>
</dbReference>
<evidence type="ECO:0000259" key="5">
    <source>
        <dbReference type="PROSITE" id="PS50893"/>
    </source>
</evidence>
<evidence type="ECO:0000256" key="4">
    <source>
        <dbReference type="ARBA" id="ARBA00022840"/>
    </source>
</evidence>
<dbReference type="PROSITE" id="PS50893">
    <property type="entry name" value="ABC_TRANSPORTER_2"/>
    <property type="match status" value="1"/>
</dbReference>
<reference evidence="6" key="1">
    <citation type="submission" date="2018-05" db="EMBL/GenBank/DDBJ databases">
        <authorList>
            <person name="Lanie J.A."/>
            <person name="Ng W.-L."/>
            <person name="Kazmierczak K.M."/>
            <person name="Andrzejewski T.M."/>
            <person name="Davidsen T.M."/>
            <person name="Wayne K.J."/>
            <person name="Tettelin H."/>
            <person name="Glass J.I."/>
            <person name="Rusch D."/>
            <person name="Podicherti R."/>
            <person name="Tsui H.-C.T."/>
            <person name="Winkler M.E."/>
        </authorList>
    </citation>
    <scope>NUCLEOTIDE SEQUENCE</scope>
</reference>
<keyword evidence="2" id="KW-0813">Transport</keyword>
<dbReference type="InterPro" id="IPR017871">
    <property type="entry name" value="ABC_transporter-like_CS"/>
</dbReference>
<dbReference type="PANTHER" id="PTHR42711:SF5">
    <property type="entry name" value="ABC TRANSPORTER ATP-BINDING PROTEIN NATA"/>
    <property type="match status" value="1"/>
</dbReference>
<dbReference type="EMBL" id="UINC01050020">
    <property type="protein sequence ID" value="SVB62486.1"/>
    <property type="molecule type" value="Genomic_DNA"/>
</dbReference>
<dbReference type="InterPro" id="IPR027417">
    <property type="entry name" value="P-loop_NTPase"/>
</dbReference>
<dbReference type="GO" id="GO:0005524">
    <property type="term" value="F:ATP binding"/>
    <property type="evidence" value="ECO:0007669"/>
    <property type="project" value="UniProtKB-KW"/>
</dbReference>
<gene>
    <name evidence="6" type="ORF">METZ01_LOCUS215340</name>
</gene>
<sequence length="203" mass="22484">VSARLLELKDVQKDYRTYRFGWEAGRVKALNKLSFYVDKGDIFGFLGPNGAGKTTTIKCIVGILNCDGGSICIDGVNIEDNRLESKNMIGFLPEQIGLYGGLTPVDTLRYYGGFYELEEEIIEKRGKNLLQKLGLAKDTERPVRGFSLGMRKRLALAVALLHNPEILVLDEPTSGLDPRGVKALRSVLRELNEDGLTIILSSH</sequence>
<dbReference type="InterPro" id="IPR003439">
    <property type="entry name" value="ABC_transporter-like_ATP-bd"/>
</dbReference>
<evidence type="ECO:0000256" key="3">
    <source>
        <dbReference type="ARBA" id="ARBA00022741"/>
    </source>
</evidence>
<dbReference type="Gene3D" id="3.40.50.300">
    <property type="entry name" value="P-loop containing nucleotide triphosphate hydrolases"/>
    <property type="match status" value="1"/>
</dbReference>
<evidence type="ECO:0000256" key="1">
    <source>
        <dbReference type="ARBA" id="ARBA00005417"/>
    </source>
</evidence>
<dbReference type="Pfam" id="PF00005">
    <property type="entry name" value="ABC_tran"/>
    <property type="match status" value="1"/>
</dbReference>
<dbReference type="InterPro" id="IPR003593">
    <property type="entry name" value="AAA+_ATPase"/>
</dbReference>
<dbReference type="GO" id="GO:0016887">
    <property type="term" value="F:ATP hydrolysis activity"/>
    <property type="evidence" value="ECO:0007669"/>
    <property type="project" value="InterPro"/>
</dbReference>
<dbReference type="AlphaFoldDB" id="A0A382FHC5"/>
<dbReference type="PROSITE" id="PS00211">
    <property type="entry name" value="ABC_TRANSPORTER_1"/>
    <property type="match status" value="1"/>
</dbReference>
<keyword evidence="4" id="KW-0067">ATP-binding</keyword>
<dbReference type="SUPFAM" id="SSF52540">
    <property type="entry name" value="P-loop containing nucleoside triphosphate hydrolases"/>
    <property type="match status" value="1"/>
</dbReference>
<feature type="domain" description="ABC transporter" evidence="5">
    <location>
        <begin position="6"/>
        <end position="203"/>
    </location>
</feature>
<evidence type="ECO:0000256" key="2">
    <source>
        <dbReference type="ARBA" id="ARBA00022448"/>
    </source>
</evidence>
<organism evidence="6">
    <name type="scientific">marine metagenome</name>
    <dbReference type="NCBI Taxonomy" id="408172"/>
    <lineage>
        <taxon>unclassified sequences</taxon>
        <taxon>metagenomes</taxon>
        <taxon>ecological metagenomes</taxon>
    </lineage>
</organism>